<feature type="transmembrane region" description="Helical" evidence="2">
    <location>
        <begin position="92"/>
        <end position="112"/>
    </location>
</feature>
<sequence>MNPTPGTPRITPDAPRITLHRTDHPATEPAPPEAFPAVHRPGAGADLSSQQLALLAALIHNTTTPAAPQHGPSTHGQDTQRDTRVSGRAKDIALITTAGGGGLGAATAGIGYGSGLIAGASGGLMTAALALAIGTGSITAAVMLLRAAFKNGSTDTAGGDEQPTTHITQNIHAPGLFGRANGTINHH</sequence>
<organism evidence="3 4">
    <name type="scientific">Streptomyces marincola</name>
    <dbReference type="NCBI Taxonomy" id="2878388"/>
    <lineage>
        <taxon>Bacteria</taxon>
        <taxon>Bacillati</taxon>
        <taxon>Actinomycetota</taxon>
        <taxon>Actinomycetes</taxon>
        <taxon>Kitasatosporales</taxon>
        <taxon>Streptomycetaceae</taxon>
        <taxon>Streptomyces</taxon>
    </lineage>
</organism>
<proteinExistence type="predicted"/>
<gene>
    <name evidence="3" type="ORF">CAG99_00365</name>
</gene>
<evidence type="ECO:0000313" key="3">
    <source>
        <dbReference type="EMBL" id="ARQ67498.1"/>
    </source>
</evidence>
<dbReference type="OrthoDB" id="4246525at2"/>
<feature type="region of interest" description="Disordered" evidence="1">
    <location>
        <begin position="1"/>
        <end position="35"/>
    </location>
</feature>
<dbReference type="AlphaFoldDB" id="A0A1W7CRT2"/>
<dbReference type="KEGG" id="smao:CAG99_00365"/>
<reference evidence="3 4" key="1">
    <citation type="submission" date="2017-05" db="EMBL/GenBank/DDBJ databases">
        <title>Complete genome sequence of Streptomyces sp. SCSIO 03032 revealed the diverse biosynthetic pathways for its bioactive secondary metabolites.</title>
        <authorList>
            <person name="Ma L."/>
            <person name="Zhu Y."/>
            <person name="Zhang W."/>
            <person name="Zhang G."/>
            <person name="Tian X."/>
            <person name="Zhang S."/>
            <person name="Zhang C."/>
        </authorList>
    </citation>
    <scope>NUCLEOTIDE SEQUENCE [LARGE SCALE GENOMIC DNA]</scope>
    <source>
        <strain evidence="3 4">SCSIO 03032</strain>
    </source>
</reference>
<keyword evidence="2" id="KW-0472">Membrane</keyword>
<name>A0A1W7CRT2_9ACTN</name>
<evidence type="ECO:0000256" key="2">
    <source>
        <dbReference type="SAM" id="Phobius"/>
    </source>
</evidence>
<evidence type="ECO:0000256" key="1">
    <source>
        <dbReference type="SAM" id="MobiDB-lite"/>
    </source>
</evidence>
<protein>
    <submittedName>
        <fullName evidence="3">Uncharacterized protein</fullName>
    </submittedName>
</protein>
<dbReference type="RefSeq" id="WP_086157019.1">
    <property type="nucleotide sequence ID" value="NZ_CP021121.1"/>
</dbReference>
<keyword evidence="2" id="KW-0812">Transmembrane</keyword>
<keyword evidence="4" id="KW-1185">Reference proteome</keyword>
<dbReference type="Proteomes" id="UP000194218">
    <property type="component" value="Chromosome"/>
</dbReference>
<feature type="compositionally biased region" description="Polar residues" evidence="1">
    <location>
        <begin position="64"/>
        <end position="77"/>
    </location>
</feature>
<accession>A0A1W7CRT2</accession>
<evidence type="ECO:0000313" key="4">
    <source>
        <dbReference type="Proteomes" id="UP000194218"/>
    </source>
</evidence>
<feature type="region of interest" description="Disordered" evidence="1">
    <location>
        <begin position="64"/>
        <end position="85"/>
    </location>
</feature>
<feature type="transmembrane region" description="Helical" evidence="2">
    <location>
        <begin position="124"/>
        <end position="145"/>
    </location>
</feature>
<dbReference type="EMBL" id="CP021121">
    <property type="protein sequence ID" value="ARQ67498.1"/>
    <property type="molecule type" value="Genomic_DNA"/>
</dbReference>
<keyword evidence="2" id="KW-1133">Transmembrane helix</keyword>